<keyword evidence="2" id="KW-1185">Reference proteome</keyword>
<dbReference type="EMBL" id="SACN01000001">
    <property type="protein sequence ID" value="RVT94838.1"/>
    <property type="molecule type" value="Genomic_DNA"/>
</dbReference>
<evidence type="ECO:0000313" key="2">
    <source>
        <dbReference type="Proteomes" id="UP000282971"/>
    </source>
</evidence>
<organism evidence="1 2">
    <name type="scientific">Sphingomonas crocodyli</name>
    <dbReference type="NCBI Taxonomy" id="1979270"/>
    <lineage>
        <taxon>Bacteria</taxon>
        <taxon>Pseudomonadati</taxon>
        <taxon>Pseudomonadota</taxon>
        <taxon>Alphaproteobacteria</taxon>
        <taxon>Sphingomonadales</taxon>
        <taxon>Sphingomonadaceae</taxon>
        <taxon>Sphingomonas</taxon>
    </lineage>
</organism>
<comment type="caution">
    <text evidence="1">The sequence shown here is derived from an EMBL/GenBank/DDBJ whole genome shotgun (WGS) entry which is preliminary data.</text>
</comment>
<dbReference type="SUPFAM" id="SSF50199">
    <property type="entry name" value="Staphylococcal nuclease"/>
    <property type="match status" value="1"/>
</dbReference>
<name>A0A437MB33_9SPHN</name>
<accession>A0A437MB33</accession>
<dbReference type="Proteomes" id="UP000282971">
    <property type="component" value="Unassembled WGS sequence"/>
</dbReference>
<gene>
    <name evidence="1" type="ORF">EOD43_13780</name>
</gene>
<evidence type="ECO:0000313" key="1">
    <source>
        <dbReference type="EMBL" id="RVT94838.1"/>
    </source>
</evidence>
<sequence>MRRWYLLLLGVAVLSFGIYAYETAKPWVHPIKQADAIRLAALEKNNAAPQLVPSGEDPGPTQEWFGDAQAVDGDTLAFDGHEVHLWAIDAPELDQTCERAGKPWRCGDFARTELDKLIGGRTVACRGEGPEQNAEHPTVLCFVRTARCAQDEACQTSLGSLNLFMVKRGAAMDVEGHFGEIEDDAQEAHVGLWASSFKPPWEWRGVEAGH</sequence>
<protein>
    <submittedName>
        <fullName evidence="1">Thermonuclease family protein</fullName>
    </submittedName>
</protein>
<dbReference type="RefSeq" id="WP_127744413.1">
    <property type="nucleotide sequence ID" value="NZ_SACN01000001.1"/>
</dbReference>
<dbReference type="Gene3D" id="2.40.50.90">
    <property type="match status" value="1"/>
</dbReference>
<proteinExistence type="predicted"/>
<dbReference type="AlphaFoldDB" id="A0A437MB33"/>
<reference evidence="1 2" key="1">
    <citation type="submission" date="2019-01" db="EMBL/GenBank/DDBJ databases">
        <authorList>
            <person name="Chen W.-M."/>
        </authorList>
    </citation>
    <scope>NUCLEOTIDE SEQUENCE [LARGE SCALE GENOMIC DNA]</scope>
    <source>
        <strain evidence="1 2">CCP-7</strain>
    </source>
</reference>
<dbReference type="InterPro" id="IPR035437">
    <property type="entry name" value="SNase_OB-fold_sf"/>
</dbReference>
<dbReference type="OrthoDB" id="9805504at2"/>